<keyword evidence="5 8" id="KW-0863">Zinc-finger</keyword>
<feature type="domain" description="RING-type" evidence="9">
    <location>
        <begin position="360"/>
        <end position="401"/>
    </location>
</feature>
<keyword evidence="3 11" id="KW-0808">Transferase</keyword>
<protein>
    <recommendedName>
        <fullName evidence="2">RING-type E3 ubiquitin transferase</fullName>
        <ecNumber evidence="2">2.3.2.27</ecNumber>
    </recommendedName>
</protein>
<evidence type="ECO:0000256" key="1">
    <source>
        <dbReference type="ARBA" id="ARBA00000900"/>
    </source>
</evidence>
<dbReference type="GO" id="GO:0008270">
    <property type="term" value="F:zinc ion binding"/>
    <property type="evidence" value="ECO:0007669"/>
    <property type="project" value="UniProtKB-KW"/>
</dbReference>
<dbReference type="Pfam" id="PF13639">
    <property type="entry name" value="zf-RING_2"/>
    <property type="match status" value="1"/>
</dbReference>
<evidence type="ECO:0000256" key="6">
    <source>
        <dbReference type="ARBA" id="ARBA00022786"/>
    </source>
</evidence>
<dbReference type="GO" id="GO:0006511">
    <property type="term" value="P:ubiquitin-dependent protein catabolic process"/>
    <property type="evidence" value="ECO:0000318"/>
    <property type="project" value="GO_Central"/>
</dbReference>
<gene>
    <name evidence="12" type="primary">25493924</name>
    <name evidence="10" type="ordered locus">MTR_4g110100</name>
    <name evidence="11" type="ORF">MtrunA17_Chr4g0061811</name>
</gene>
<dbReference type="EC" id="2.3.2.27" evidence="2"/>
<evidence type="ECO:0000259" key="9">
    <source>
        <dbReference type="PROSITE" id="PS50089"/>
    </source>
</evidence>
<dbReference type="SUPFAM" id="SSF57850">
    <property type="entry name" value="RING/U-box"/>
    <property type="match status" value="1"/>
</dbReference>
<evidence type="ECO:0000256" key="2">
    <source>
        <dbReference type="ARBA" id="ARBA00012483"/>
    </source>
</evidence>
<dbReference type="Proteomes" id="UP000002051">
    <property type="component" value="Chromosome 4"/>
</dbReference>
<comment type="catalytic activity">
    <reaction evidence="1">
        <text>S-ubiquitinyl-[E2 ubiquitin-conjugating enzyme]-L-cysteine + [acceptor protein]-L-lysine = [E2 ubiquitin-conjugating enzyme]-L-cysteine + N(6)-ubiquitinyl-[acceptor protein]-L-lysine.</text>
        <dbReference type="EC" id="2.3.2.27"/>
    </reaction>
</comment>
<dbReference type="KEGG" id="mtr:25493924"/>
<keyword evidence="4" id="KW-0479">Metal-binding</keyword>
<dbReference type="EnsemblPlants" id="KEH32065">
    <property type="protein sequence ID" value="KEH32065"/>
    <property type="gene ID" value="MTR_4g110100"/>
</dbReference>
<dbReference type="Gene3D" id="3.30.40.10">
    <property type="entry name" value="Zinc/RING finger domain, C3HC4 (zinc finger)"/>
    <property type="match status" value="1"/>
</dbReference>
<dbReference type="STRING" id="3880.A0A072V1R8"/>
<dbReference type="InterPro" id="IPR001841">
    <property type="entry name" value="Znf_RING"/>
</dbReference>
<organism evidence="10 13">
    <name type="scientific">Medicago truncatula</name>
    <name type="common">Barrel medic</name>
    <name type="synonym">Medicago tribuloides</name>
    <dbReference type="NCBI Taxonomy" id="3880"/>
    <lineage>
        <taxon>Eukaryota</taxon>
        <taxon>Viridiplantae</taxon>
        <taxon>Streptophyta</taxon>
        <taxon>Embryophyta</taxon>
        <taxon>Tracheophyta</taxon>
        <taxon>Spermatophyta</taxon>
        <taxon>Magnoliopsida</taxon>
        <taxon>eudicotyledons</taxon>
        <taxon>Gunneridae</taxon>
        <taxon>Pentapetalae</taxon>
        <taxon>rosids</taxon>
        <taxon>fabids</taxon>
        <taxon>Fabales</taxon>
        <taxon>Fabaceae</taxon>
        <taxon>Papilionoideae</taxon>
        <taxon>50 kb inversion clade</taxon>
        <taxon>NPAAA clade</taxon>
        <taxon>Hologalegina</taxon>
        <taxon>IRL clade</taxon>
        <taxon>Trifolieae</taxon>
        <taxon>Medicago</taxon>
    </lineage>
</organism>
<reference evidence="10 13" key="2">
    <citation type="journal article" date="2014" name="BMC Genomics">
        <title>An improved genome release (version Mt4.0) for the model legume Medicago truncatula.</title>
        <authorList>
            <person name="Tang H."/>
            <person name="Krishnakumar V."/>
            <person name="Bidwell S."/>
            <person name="Rosen B."/>
            <person name="Chan A."/>
            <person name="Zhou S."/>
            <person name="Gentzbittel L."/>
            <person name="Childs K.L."/>
            <person name="Yandell M."/>
            <person name="Gundlach H."/>
            <person name="Mayer K.F."/>
            <person name="Schwartz D.C."/>
            <person name="Town C.D."/>
        </authorList>
    </citation>
    <scope>GENOME REANNOTATION</scope>
    <source>
        <strain evidence="10">A17</strain>
        <strain evidence="12 13">cv. Jemalong A17</strain>
    </source>
</reference>
<dbReference type="GO" id="GO:0061630">
    <property type="term" value="F:ubiquitin protein ligase activity"/>
    <property type="evidence" value="ECO:0000318"/>
    <property type="project" value="GO_Central"/>
</dbReference>
<accession>A0A072V1R8</accession>
<dbReference type="EMBL" id="PSQE01000004">
    <property type="protein sequence ID" value="RHN63760.1"/>
    <property type="molecule type" value="Genomic_DNA"/>
</dbReference>
<dbReference type="EMBL" id="CM001220">
    <property type="protein sequence ID" value="KEH32065.1"/>
    <property type="molecule type" value="Genomic_DNA"/>
</dbReference>
<keyword evidence="11" id="KW-0436">Ligase</keyword>
<dbReference type="AlphaFoldDB" id="A0A072V1R8"/>
<dbReference type="Gramene" id="rna26504">
    <property type="protein sequence ID" value="RHN63760.1"/>
    <property type="gene ID" value="gene26504"/>
</dbReference>
<evidence type="ECO:0000313" key="12">
    <source>
        <dbReference type="EnsemblPlants" id="KEH32065"/>
    </source>
</evidence>
<reference evidence="12" key="3">
    <citation type="submission" date="2015-04" db="UniProtKB">
        <authorList>
            <consortium name="EnsemblPlants"/>
        </authorList>
    </citation>
    <scope>IDENTIFICATION</scope>
    <source>
        <strain evidence="12">cv. Jemalong A17</strain>
    </source>
</reference>
<evidence type="ECO:0000256" key="5">
    <source>
        <dbReference type="ARBA" id="ARBA00022771"/>
    </source>
</evidence>
<dbReference type="FunFam" id="3.30.40.10:FF:000022">
    <property type="entry name" value="E3 ubiquitin-protein ligase RING1-like"/>
    <property type="match status" value="1"/>
</dbReference>
<name>A0A072V1R8_MEDTR</name>
<dbReference type="GO" id="GO:0016874">
    <property type="term" value="F:ligase activity"/>
    <property type="evidence" value="ECO:0007669"/>
    <property type="project" value="UniProtKB-KW"/>
</dbReference>
<evidence type="ECO:0000256" key="8">
    <source>
        <dbReference type="PROSITE-ProRule" id="PRU00175"/>
    </source>
</evidence>
<evidence type="ECO:0000256" key="4">
    <source>
        <dbReference type="ARBA" id="ARBA00022723"/>
    </source>
</evidence>
<dbReference type="Proteomes" id="UP000265566">
    <property type="component" value="Chromosome 4"/>
</dbReference>
<dbReference type="PANTHER" id="PTHR15710">
    <property type="entry name" value="E3 UBIQUITIN-PROTEIN LIGASE PRAJA"/>
    <property type="match status" value="1"/>
</dbReference>
<keyword evidence="11" id="KW-0012">Acyltransferase</keyword>
<dbReference type="SMART" id="SM00184">
    <property type="entry name" value="RING"/>
    <property type="match status" value="1"/>
</dbReference>
<evidence type="ECO:0000313" key="11">
    <source>
        <dbReference type="EMBL" id="RHN63760.1"/>
    </source>
</evidence>
<evidence type="ECO:0000256" key="7">
    <source>
        <dbReference type="ARBA" id="ARBA00022833"/>
    </source>
</evidence>
<keyword evidence="7" id="KW-0862">Zinc</keyword>
<evidence type="ECO:0000313" key="13">
    <source>
        <dbReference type="Proteomes" id="UP000002051"/>
    </source>
</evidence>
<evidence type="ECO:0000256" key="3">
    <source>
        <dbReference type="ARBA" id="ARBA00022679"/>
    </source>
</evidence>
<dbReference type="PANTHER" id="PTHR15710:SF108">
    <property type="entry name" value="OS03G0286100 PROTEIN"/>
    <property type="match status" value="1"/>
</dbReference>
<evidence type="ECO:0000313" key="10">
    <source>
        <dbReference type="EMBL" id="KEH32065.1"/>
    </source>
</evidence>
<reference evidence="11" key="4">
    <citation type="journal article" date="2018" name="Nat. Plants">
        <title>Whole-genome landscape of Medicago truncatula symbiotic genes.</title>
        <authorList>
            <person name="Pecrix Y."/>
            <person name="Gamas P."/>
            <person name="Carrere S."/>
        </authorList>
    </citation>
    <scope>NUCLEOTIDE SEQUENCE</scope>
    <source>
        <tissue evidence="11">Leaves</tissue>
    </source>
</reference>
<sequence>MADVTYLRRHHHHEPDDDQTLIPLPYWPSTSDLDFDFDLYSSDPEFPSNHNHRFSRENFVMDLFQQRVEQSQITNHTDPINQSLNDSVFDSLSFDLGFNHSDLHLDLNIAAEEDEDDFPDITVSRSDPISGLRIVEIDSDSECEEVDGNGNGDNVFCGICMHSDADEDDFNNVIEEEEIGSFPLRWDSLHLEDDPQIYEDFEWEEVDGGGFDDREILGLMFAADDDDNNNNRSVNGSRARGTSFIEQEEEHVDEDGEEVTMLRVDGEEVNMMRVGGGTENLDWQVLLNSASPETYHVISEPDFGDNDDYIYTAEYEMMFGQFADNVNSFTNKPPASAAFVENLPSVVVTKEDVDNNNALCAVCKDEFAVVEEVKLLPCSHRYHGDCIMPWLGIRNTCPVCRCEFPTDDADYERRKAPMLARSA</sequence>
<dbReference type="PROSITE" id="PS50089">
    <property type="entry name" value="ZF_RING_2"/>
    <property type="match status" value="1"/>
</dbReference>
<proteinExistence type="predicted"/>
<reference evidence="10 13" key="1">
    <citation type="journal article" date="2011" name="Nature">
        <title>The Medicago genome provides insight into the evolution of rhizobial symbioses.</title>
        <authorList>
            <person name="Young N.D."/>
            <person name="Debelle F."/>
            <person name="Oldroyd G.E."/>
            <person name="Geurts R."/>
            <person name="Cannon S.B."/>
            <person name="Udvardi M.K."/>
            <person name="Benedito V.A."/>
            <person name="Mayer K.F."/>
            <person name="Gouzy J."/>
            <person name="Schoof H."/>
            <person name="Van de Peer Y."/>
            <person name="Proost S."/>
            <person name="Cook D.R."/>
            <person name="Meyers B.C."/>
            <person name="Spannagl M."/>
            <person name="Cheung F."/>
            <person name="De Mita S."/>
            <person name="Krishnakumar V."/>
            <person name="Gundlach H."/>
            <person name="Zhou S."/>
            <person name="Mudge J."/>
            <person name="Bharti A.K."/>
            <person name="Murray J.D."/>
            <person name="Naoumkina M.A."/>
            <person name="Rosen B."/>
            <person name="Silverstein K.A."/>
            <person name="Tang H."/>
            <person name="Rombauts S."/>
            <person name="Zhao P.X."/>
            <person name="Zhou P."/>
            <person name="Barbe V."/>
            <person name="Bardou P."/>
            <person name="Bechner M."/>
            <person name="Bellec A."/>
            <person name="Berger A."/>
            <person name="Berges H."/>
            <person name="Bidwell S."/>
            <person name="Bisseling T."/>
            <person name="Choisne N."/>
            <person name="Couloux A."/>
            <person name="Denny R."/>
            <person name="Deshpande S."/>
            <person name="Dai X."/>
            <person name="Doyle J.J."/>
            <person name="Dudez A.M."/>
            <person name="Farmer A.D."/>
            <person name="Fouteau S."/>
            <person name="Franken C."/>
            <person name="Gibelin C."/>
            <person name="Gish J."/>
            <person name="Goldstein S."/>
            <person name="Gonzalez A.J."/>
            <person name="Green P.J."/>
            <person name="Hallab A."/>
            <person name="Hartog M."/>
            <person name="Hua A."/>
            <person name="Humphray S.J."/>
            <person name="Jeong D.H."/>
            <person name="Jing Y."/>
            <person name="Jocker A."/>
            <person name="Kenton S.M."/>
            <person name="Kim D.J."/>
            <person name="Klee K."/>
            <person name="Lai H."/>
            <person name="Lang C."/>
            <person name="Lin S."/>
            <person name="Macmil S.L."/>
            <person name="Magdelenat G."/>
            <person name="Matthews L."/>
            <person name="McCorrison J."/>
            <person name="Monaghan E.L."/>
            <person name="Mun J.H."/>
            <person name="Najar F.Z."/>
            <person name="Nicholson C."/>
            <person name="Noirot C."/>
            <person name="O'Bleness M."/>
            <person name="Paule C.R."/>
            <person name="Poulain J."/>
            <person name="Prion F."/>
            <person name="Qin B."/>
            <person name="Qu C."/>
            <person name="Retzel E.F."/>
            <person name="Riddle C."/>
            <person name="Sallet E."/>
            <person name="Samain S."/>
            <person name="Samson N."/>
            <person name="Sanders I."/>
            <person name="Saurat O."/>
            <person name="Scarpelli C."/>
            <person name="Schiex T."/>
            <person name="Segurens B."/>
            <person name="Severin A.J."/>
            <person name="Sherrier D.J."/>
            <person name="Shi R."/>
            <person name="Sims S."/>
            <person name="Singer S.R."/>
            <person name="Sinharoy S."/>
            <person name="Sterck L."/>
            <person name="Viollet A."/>
            <person name="Wang B.B."/>
            <person name="Wang K."/>
            <person name="Wang M."/>
            <person name="Wang X."/>
            <person name="Warfsmann J."/>
            <person name="Weissenbach J."/>
            <person name="White D.D."/>
            <person name="White J.D."/>
            <person name="Wiley G.B."/>
            <person name="Wincker P."/>
            <person name="Xing Y."/>
            <person name="Yang L."/>
            <person name="Yao Z."/>
            <person name="Ying F."/>
            <person name="Zhai J."/>
            <person name="Zhou L."/>
            <person name="Zuber A."/>
            <person name="Denarie J."/>
            <person name="Dixon R.A."/>
            <person name="May G.D."/>
            <person name="Schwartz D.C."/>
            <person name="Rogers J."/>
            <person name="Quetier F."/>
            <person name="Town C.D."/>
            <person name="Roe B.A."/>
        </authorList>
    </citation>
    <scope>NUCLEOTIDE SEQUENCE [LARGE SCALE GENOMIC DNA]</scope>
    <source>
        <strain evidence="10">A17</strain>
        <strain evidence="12 13">cv. Jemalong A17</strain>
    </source>
</reference>
<dbReference type="OrthoDB" id="8062037at2759"/>
<dbReference type="HOGENOM" id="CLU_053608_0_0_1"/>
<keyword evidence="13" id="KW-1185">Reference proteome</keyword>
<keyword evidence="6" id="KW-0833">Ubl conjugation pathway</keyword>
<dbReference type="InterPro" id="IPR013083">
    <property type="entry name" value="Znf_RING/FYVE/PHD"/>
</dbReference>